<protein>
    <submittedName>
        <fullName evidence="2">Uncharacterized protein</fullName>
    </submittedName>
</protein>
<evidence type="ECO:0000313" key="3">
    <source>
        <dbReference type="Proteomes" id="UP001597052"/>
    </source>
</evidence>
<sequence>MVLKRLLGSKWSRLFSVVTVLYNGIRALIRGNRGVGALLIGVALLAYRWSPLGIAITILMHQYGDEIRAWAMGRSEPTA</sequence>
<keyword evidence="3" id="KW-1185">Reference proteome</keyword>
<name>A0ABD6D6F8_9EURY</name>
<keyword evidence="1" id="KW-0472">Membrane</keyword>
<dbReference type="Proteomes" id="UP001597052">
    <property type="component" value="Unassembled WGS sequence"/>
</dbReference>
<dbReference type="AlphaFoldDB" id="A0ABD6D6F8"/>
<keyword evidence="1" id="KW-1133">Transmembrane helix</keyword>
<keyword evidence="1" id="KW-0812">Transmembrane</keyword>
<reference evidence="2 3" key="1">
    <citation type="journal article" date="2019" name="Int. J. Syst. Evol. Microbiol.">
        <title>The Global Catalogue of Microorganisms (GCM) 10K type strain sequencing project: providing services to taxonomists for standard genome sequencing and annotation.</title>
        <authorList>
            <consortium name="The Broad Institute Genomics Platform"/>
            <consortium name="The Broad Institute Genome Sequencing Center for Infectious Disease"/>
            <person name="Wu L."/>
            <person name="Ma J."/>
        </authorList>
    </citation>
    <scope>NUCLEOTIDE SEQUENCE [LARGE SCALE GENOMIC DNA]</scope>
    <source>
        <strain evidence="2 3">CGMCC 1.10593</strain>
    </source>
</reference>
<dbReference type="EMBL" id="JBHUDM010000001">
    <property type="protein sequence ID" value="MFD1641373.1"/>
    <property type="molecule type" value="Genomic_DNA"/>
</dbReference>
<dbReference type="RefSeq" id="WP_256395073.1">
    <property type="nucleotide sequence ID" value="NZ_JANHDJ010000001.1"/>
</dbReference>
<evidence type="ECO:0000313" key="2">
    <source>
        <dbReference type="EMBL" id="MFD1641373.1"/>
    </source>
</evidence>
<gene>
    <name evidence="2" type="ORF">ACFSBW_05720</name>
</gene>
<comment type="caution">
    <text evidence="2">The sequence shown here is derived from an EMBL/GenBank/DDBJ whole genome shotgun (WGS) entry which is preliminary data.</text>
</comment>
<proteinExistence type="predicted"/>
<evidence type="ECO:0000256" key="1">
    <source>
        <dbReference type="SAM" id="Phobius"/>
    </source>
</evidence>
<accession>A0ABD6D6F8</accession>
<feature type="transmembrane region" description="Helical" evidence="1">
    <location>
        <begin position="35"/>
        <end position="59"/>
    </location>
</feature>
<organism evidence="2 3">
    <name type="scientific">Halohasta litorea</name>
    <dbReference type="NCBI Taxonomy" id="869891"/>
    <lineage>
        <taxon>Archaea</taxon>
        <taxon>Methanobacteriati</taxon>
        <taxon>Methanobacteriota</taxon>
        <taxon>Stenosarchaea group</taxon>
        <taxon>Halobacteria</taxon>
        <taxon>Halobacteriales</taxon>
        <taxon>Haloferacaceae</taxon>
        <taxon>Halohasta</taxon>
    </lineage>
</organism>